<reference evidence="3 4" key="1">
    <citation type="journal article" date="2012" name="BMC Genomics">
        <title>Tools to kill: Genome of one of the most destructive plant pathogenic fungi Macrophomina phaseolina.</title>
        <authorList>
            <person name="Islam M.S."/>
            <person name="Haque M.S."/>
            <person name="Islam M.M."/>
            <person name="Emdad E.M."/>
            <person name="Halim A."/>
            <person name="Hossen Q.M.M."/>
            <person name="Hossain M.Z."/>
            <person name="Ahmed B."/>
            <person name="Rahim S."/>
            <person name="Rahman M.S."/>
            <person name="Alam M.M."/>
            <person name="Hou S."/>
            <person name="Wan X."/>
            <person name="Saito J.A."/>
            <person name="Alam M."/>
        </authorList>
    </citation>
    <scope>NUCLEOTIDE SEQUENCE [LARGE SCALE GENOMIC DNA]</scope>
    <source>
        <strain evidence="3 4">MS6</strain>
    </source>
</reference>
<feature type="region of interest" description="Disordered" evidence="2">
    <location>
        <begin position="639"/>
        <end position="707"/>
    </location>
</feature>
<gene>
    <name evidence="3" type="ORF">MPH_01996</name>
</gene>
<dbReference type="Gene3D" id="1.10.287.1490">
    <property type="match status" value="1"/>
</dbReference>
<accession>K2RDP4</accession>
<evidence type="ECO:0000256" key="2">
    <source>
        <dbReference type="SAM" id="MobiDB-lite"/>
    </source>
</evidence>
<dbReference type="VEuPathDB" id="FungiDB:MPH_01996"/>
<dbReference type="HOGENOM" id="CLU_354526_0_0_1"/>
<name>K2RDP4_MACPH</name>
<dbReference type="InParanoid" id="K2RDP4"/>
<feature type="coiled-coil region" evidence="1">
    <location>
        <begin position="535"/>
        <end position="569"/>
    </location>
</feature>
<organism evidence="3 4">
    <name type="scientific">Macrophomina phaseolina (strain MS6)</name>
    <name type="common">Charcoal rot fungus</name>
    <dbReference type="NCBI Taxonomy" id="1126212"/>
    <lineage>
        <taxon>Eukaryota</taxon>
        <taxon>Fungi</taxon>
        <taxon>Dikarya</taxon>
        <taxon>Ascomycota</taxon>
        <taxon>Pezizomycotina</taxon>
        <taxon>Dothideomycetes</taxon>
        <taxon>Dothideomycetes incertae sedis</taxon>
        <taxon>Botryosphaeriales</taxon>
        <taxon>Botryosphaeriaceae</taxon>
        <taxon>Macrophomina</taxon>
    </lineage>
</organism>
<feature type="coiled-coil region" evidence="1">
    <location>
        <begin position="296"/>
        <end position="323"/>
    </location>
</feature>
<dbReference type="EMBL" id="AHHD01000082">
    <property type="protein sequence ID" value="EKG20641.1"/>
    <property type="molecule type" value="Genomic_DNA"/>
</dbReference>
<dbReference type="Proteomes" id="UP000007129">
    <property type="component" value="Unassembled WGS sequence"/>
</dbReference>
<feature type="compositionally biased region" description="Basic and acidic residues" evidence="2">
    <location>
        <begin position="641"/>
        <end position="665"/>
    </location>
</feature>
<feature type="coiled-coil region" evidence="1">
    <location>
        <begin position="156"/>
        <end position="248"/>
    </location>
</feature>
<sequence>MAQPIVHSRPEADDSELEQAAASNAIAMRNRERLACRTAYEEAEAIVQAGREAAEGKGRSLTKLRERCRTAGEDFIESLDSLRSDREQRLERESEKVRADLEGRFQARLAELNEKQKKDNTIIRIQRGELERGREKLRRDRANFPKDLEEEKTLHCQEMTAAREGFQSMMEDLEAENAELSKRAHDLANENSQLEARLHATEPDEIWKSLRSHLKAEREEKEAYRRAAQDLEAERDRLQESRDAMKKFCEGLKRHNTRTVAAKDAEITALKATHLPATIQLREELDAEIRARANMRRDNEIELKSLRAENDDYYDQIRELTQDKEDNMATIGAQSSQIQALESSLESSRQVASNTDSKVEGLAKALDEKNDDISVLNHEIWQLKLDITKRDGQLREKDIELNRLRPLEDEGEIRLFRTRASLIEALQNNNEWLNRDIANKDSTIKSQAVELSGLRENVEGKAASISQKDEAIATLENRISGQDETLADLRKEITAKTEIISENDQTISAQAAGLASLESKITEKSTAILERDQTISALSANISDQENTLASLRDEIATKSRTISEKEQVISSQSQNLTSLQEGLDDRSRTISEIEEAISTLLYTATEKDQDQLTARNFQTQMRRAADDEVEHVTTALRQVENGRKAADEKVKGLQAGLEKEERQRQAANAQASQLERALQQEKDQREAADEKADALETRLREEQHQRETAKIEIHGLNRRVEDLSAHRRDFYIALFDALGEGPILDFSPEIPFLAWWPPDAGEVAAICKQIRDVRLTCRTSEEIWRVGARPS</sequence>
<evidence type="ECO:0000256" key="1">
    <source>
        <dbReference type="SAM" id="Coils"/>
    </source>
</evidence>
<proteinExistence type="predicted"/>
<evidence type="ECO:0000313" key="3">
    <source>
        <dbReference type="EMBL" id="EKG20641.1"/>
    </source>
</evidence>
<dbReference type="OrthoDB" id="4585038at2759"/>
<comment type="caution">
    <text evidence="3">The sequence shown here is derived from an EMBL/GenBank/DDBJ whole genome shotgun (WGS) entry which is preliminary data.</text>
</comment>
<dbReference type="eggNOG" id="ENOG502QT6K">
    <property type="taxonomic scope" value="Eukaryota"/>
</dbReference>
<protein>
    <submittedName>
        <fullName evidence="3">Prefoldin</fullName>
    </submittedName>
</protein>
<evidence type="ECO:0000313" key="4">
    <source>
        <dbReference type="Proteomes" id="UP000007129"/>
    </source>
</evidence>
<dbReference type="AlphaFoldDB" id="K2RDP4"/>
<keyword evidence="1" id="KW-0175">Coiled coil</keyword>
<feature type="compositionally biased region" description="Basic and acidic residues" evidence="2">
    <location>
        <begin position="679"/>
        <end position="707"/>
    </location>
</feature>